<keyword evidence="3 4" id="KW-0274">FAD</keyword>
<dbReference type="PANTHER" id="PTHR42707">
    <property type="entry name" value="ACYL-COA DEHYDROGENASE"/>
    <property type="match status" value="1"/>
</dbReference>
<proteinExistence type="inferred from homology"/>
<evidence type="ECO:0000256" key="3">
    <source>
        <dbReference type="ARBA" id="ARBA00022827"/>
    </source>
</evidence>
<dbReference type="Pfam" id="PF02770">
    <property type="entry name" value="Acyl-CoA_dh_M"/>
    <property type="match status" value="1"/>
</dbReference>
<evidence type="ECO:0000259" key="6">
    <source>
        <dbReference type="Pfam" id="PF02770"/>
    </source>
</evidence>
<dbReference type="Proteomes" id="UP001579974">
    <property type="component" value="Unassembled WGS sequence"/>
</dbReference>
<evidence type="ECO:0000256" key="4">
    <source>
        <dbReference type="RuleBase" id="RU362125"/>
    </source>
</evidence>
<feature type="domain" description="Adaptive response protein AidB N-terminal" evidence="7">
    <location>
        <begin position="19"/>
        <end position="151"/>
    </location>
</feature>
<dbReference type="Pfam" id="PF00441">
    <property type="entry name" value="Acyl-CoA_dh_1"/>
    <property type="match status" value="1"/>
</dbReference>
<dbReference type="SUPFAM" id="SSF47203">
    <property type="entry name" value="Acyl-CoA dehydrogenase C-terminal domain-like"/>
    <property type="match status" value="1"/>
</dbReference>
<name>A0ABV5ACB5_9BACL</name>
<reference evidence="8 9" key="1">
    <citation type="journal article" date="2024" name="Int. J. Mol. Sci.">
        <title>Exploration of Alicyclobacillus spp. Genome in Search of Antibiotic Resistance.</title>
        <authorList>
            <person name="Bucka-Kolendo J."/>
            <person name="Kiousi D.E."/>
            <person name="Dekowska A."/>
            <person name="Mikolajczuk-Szczyrba A."/>
            <person name="Karadedos D.M."/>
            <person name="Michael P."/>
            <person name="Galanis A."/>
            <person name="Sokolowska B."/>
        </authorList>
    </citation>
    <scope>NUCLEOTIDE SEQUENCE [LARGE SCALE GENOMIC DNA]</scope>
    <source>
        <strain evidence="8 9">KKP 3000</strain>
    </source>
</reference>
<dbReference type="EMBL" id="JBDXSU010000004">
    <property type="protein sequence ID" value="MFB5189851.1"/>
    <property type="molecule type" value="Genomic_DNA"/>
</dbReference>
<evidence type="ECO:0000256" key="1">
    <source>
        <dbReference type="ARBA" id="ARBA00009347"/>
    </source>
</evidence>
<evidence type="ECO:0000313" key="9">
    <source>
        <dbReference type="Proteomes" id="UP001579974"/>
    </source>
</evidence>
<evidence type="ECO:0000259" key="7">
    <source>
        <dbReference type="Pfam" id="PF18158"/>
    </source>
</evidence>
<protein>
    <submittedName>
        <fullName evidence="8">Acyl-CoA dehydrogenase family protein</fullName>
    </submittedName>
</protein>
<sequence>MNDAYGTNDYSFDAFLEQRKKIDFYDDDIHLQKVVAHYAGTDAERLHAQLGGFSKVLSTRWVALAERISRVEVRPSVQHFDAFGHRIDRIVRPFEMVELEQEVFREGLFSSTIDPLESYAKRLLLNELGDVGLNCPIACTDGLVTLLRSYAADDSPELVRILKHASDGIGGEFAIGAQFMSERQGGSDIPANVLEAVPDGRVYRLYGNKFFCSVTHADYAVVTARISGTSQISLFVVPTWLPGDKEKERRNGHVVNRLKVKLGTCELPTAEIDYHGAVAYPVGDQGKGVSIAVAMVLTKSRLDIGGASAAYVLRAHREAQLYANFRTVFGKKIAEYPLAARQLRDLRLVAERTAAGAFDVFHLYQSASAKEGDETSRRLFQFRELVLMQKITAAEDAVDAIRKAISLFGGHGMMEDFSCLPRLLRDAMVSEQWEGPKNLLLTQIYRDLHRVSSWYPATQFVFDILQGLEEGKIHSYARRLETLLAEPLTGATTDHLLDVAEEFELLCMGMFRARQELARARVEG</sequence>
<evidence type="ECO:0000313" key="8">
    <source>
        <dbReference type="EMBL" id="MFB5189851.1"/>
    </source>
</evidence>
<dbReference type="InterPro" id="IPR041504">
    <property type="entry name" value="AidB_N"/>
</dbReference>
<feature type="domain" description="Acyl-CoA dehydrogenase/oxidase C-terminal" evidence="5">
    <location>
        <begin position="286"/>
        <end position="448"/>
    </location>
</feature>
<dbReference type="InterPro" id="IPR052904">
    <property type="entry name" value="Acyl-CoA_dehydrogenase-like"/>
</dbReference>
<dbReference type="Pfam" id="PF18158">
    <property type="entry name" value="AidB_N"/>
    <property type="match status" value="1"/>
</dbReference>
<dbReference type="InterPro" id="IPR006091">
    <property type="entry name" value="Acyl-CoA_Oxase/DH_mid-dom"/>
</dbReference>
<gene>
    <name evidence="8" type="ORF">KKP3000_003241</name>
</gene>
<accession>A0ABV5ACB5</accession>
<keyword evidence="2 4" id="KW-0285">Flavoprotein</keyword>
<dbReference type="Gene3D" id="2.40.110.20">
    <property type="match status" value="1"/>
</dbReference>
<evidence type="ECO:0000256" key="2">
    <source>
        <dbReference type="ARBA" id="ARBA00022630"/>
    </source>
</evidence>
<evidence type="ECO:0000259" key="5">
    <source>
        <dbReference type="Pfam" id="PF00441"/>
    </source>
</evidence>
<feature type="domain" description="Acyl-CoA oxidase/dehydrogenase middle" evidence="6">
    <location>
        <begin position="178"/>
        <end position="273"/>
    </location>
</feature>
<organism evidence="8 9">
    <name type="scientific">Alicyclobacillus fastidiosus</name>
    <dbReference type="NCBI Taxonomy" id="392011"/>
    <lineage>
        <taxon>Bacteria</taxon>
        <taxon>Bacillati</taxon>
        <taxon>Bacillota</taxon>
        <taxon>Bacilli</taxon>
        <taxon>Bacillales</taxon>
        <taxon>Alicyclobacillaceae</taxon>
        <taxon>Alicyclobacillus</taxon>
    </lineage>
</organism>
<dbReference type="InterPro" id="IPR036250">
    <property type="entry name" value="AcylCo_DH-like_C"/>
</dbReference>
<comment type="similarity">
    <text evidence="1 4">Belongs to the acyl-CoA dehydrogenase family.</text>
</comment>
<dbReference type="SUPFAM" id="SSF56645">
    <property type="entry name" value="Acyl-CoA dehydrogenase NM domain-like"/>
    <property type="match status" value="1"/>
</dbReference>
<dbReference type="Gene3D" id="1.20.140.10">
    <property type="entry name" value="Butyryl-CoA Dehydrogenase, subunit A, domain 3"/>
    <property type="match status" value="1"/>
</dbReference>
<comment type="cofactor">
    <cofactor evidence="4">
        <name>FAD</name>
        <dbReference type="ChEBI" id="CHEBI:57692"/>
    </cofactor>
</comment>
<keyword evidence="9" id="KW-1185">Reference proteome</keyword>
<dbReference type="PANTHER" id="PTHR42707:SF2">
    <property type="entry name" value="ACD11 DEHYDROGENASE"/>
    <property type="match status" value="1"/>
</dbReference>
<comment type="caution">
    <text evidence="8">The sequence shown here is derived from an EMBL/GenBank/DDBJ whole genome shotgun (WGS) entry which is preliminary data.</text>
</comment>
<dbReference type="InterPro" id="IPR009075">
    <property type="entry name" value="AcylCo_DH/oxidase_C"/>
</dbReference>
<dbReference type="RefSeq" id="WP_275476336.1">
    <property type="nucleotide sequence ID" value="NZ_CP162940.1"/>
</dbReference>
<keyword evidence="4" id="KW-0560">Oxidoreductase</keyword>
<dbReference type="InterPro" id="IPR009100">
    <property type="entry name" value="AcylCoA_DH/oxidase_NM_dom_sf"/>
</dbReference>